<dbReference type="InterPro" id="IPR018872">
    <property type="entry name" value="Zn-cluster-dom"/>
</dbReference>
<dbReference type="Gramene" id="MELO3C032589.2.1">
    <property type="protein sequence ID" value="MELO3C032589.2.1"/>
    <property type="gene ID" value="MELO3C032589.2"/>
</dbReference>
<accession>A0A9I9EE82</accession>
<evidence type="ECO:0000259" key="1">
    <source>
        <dbReference type="Pfam" id="PF10533"/>
    </source>
</evidence>
<name>A0A9I9EE82_CUCME</name>
<dbReference type="EnsemblPlants" id="MELO3C032589.2.1">
    <property type="protein sequence ID" value="MELO3C032589.2.1"/>
    <property type="gene ID" value="MELO3C032589.2"/>
</dbReference>
<dbReference type="AlphaFoldDB" id="A0A9I9EE82"/>
<evidence type="ECO:0000313" key="2">
    <source>
        <dbReference type="EnsemblPlants" id="MELO3C032589.2.1"/>
    </source>
</evidence>
<sequence>MEAMLISHGKEASKVIPWKLEQMTTPSIETDGKGKAFNNTRVKHRVKRSIKVPAISNKLAHMMIYSCRKYDRKPIKGSPHPSHIGLKAKQLCRWPEDR</sequence>
<organism evidence="2">
    <name type="scientific">Cucumis melo</name>
    <name type="common">Muskmelon</name>
    <dbReference type="NCBI Taxonomy" id="3656"/>
    <lineage>
        <taxon>Eukaryota</taxon>
        <taxon>Viridiplantae</taxon>
        <taxon>Streptophyta</taxon>
        <taxon>Embryophyta</taxon>
        <taxon>Tracheophyta</taxon>
        <taxon>Spermatophyta</taxon>
        <taxon>Magnoliopsida</taxon>
        <taxon>eudicotyledons</taxon>
        <taxon>Gunneridae</taxon>
        <taxon>Pentapetalae</taxon>
        <taxon>rosids</taxon>
        <taxon>fabids</taxon>
        <taxon>Cucurbitales</taxon>
        <taxon>Cucurbitaceae</taxon>
        <taxon>Benincaseae</taxon>
        <taxon>Cucumis</taxon>
    </lineage>
</organism>
<proteinExistence type="predicted"/>
<protein>
    <recommendedName>
        <fullName evidence="1">Zn-cluster domain-containing protein</fullName>
    </recommendedName>
</protein>
<dbReference type="Pfam" id="PF10533">
    <property type="entry name" value="Plant_zn_clust"/>
    <property type="match status" value="1"/>
</dbReference>
<reference evidence="2" key="1">
    <citation type="submission" date="2023-03" db="UniProtKB">
        <authorList>
            <consortium name="EnsemblPlants"/>
        </authorList>
    </citation>
    <scope>IDENTIFICATION</scope>
</reference>
<feature type="domain" description="Zn-cluster" evidence="1">
    <location>
        <begin position="41"/>
        <end position="60"/>
    </location>
</feature>